<reference evidence="1" key="1">
    <citation type="submission" date="2023-10" db="EMBL/GenBank/DDBJ databases">
        <title>Genome assemblies of two species of porcelain crab, Petrolisthes cinctipes and Petrolisthes manimaculis (Anomura: Porcellanidae).</title>
        <authorList>
            <person name="Angst P."/>
        </authorList>
    </citation>
    <scope>NUCLEOTIDE SEQUENCE</scope>
    <source>
        <strain evidence="1">PB745_01</strain>
        <tissue evidence="1">Gill</tissue>
    </source>
</reference>
<proteinExistence type="predicted"/>
<keyword evidence="2" id="KW-1185">Reference proteome</keyword>
<evidence type="ECO:0000313" key="2">
    <source>
        <dbReference type="Proteomes" id="UP001286313"/>
    </source>
</evidence>
<protein>
    <submittedName>
        <fullName evidence="1">Uncharacterized protein</fullName>
    </submittedName>
</protein>
<comment type="caution">
    <text evidence="1">The sequence shown here is derived from an EMBL/GenBank/DDBJ whole genome shotgun (WGS) entry which is preliminary data.</text>
</comment>
<sequence>MAENPDPGDSYINQSKAGETYLPHVDWLSLRSATTNQSAPQGDGGVGIGRLMNCDSEWKVRAGDWKEVEKEGMKEKDAIKEKRRE</sequence>
<gene>
    <name evidence="1" type="ORF">Pcinc_027876</name>
</gene>
<dbReference type="EMBL" id="JAWQEG010003369">
    <property type="protein sequence ID" value="KAK3866599.1"/>
    <property type="molecule type" value="Genomic_DNA"/>
</dbReference>
<organism evidence="1 2">
    <name type="scientific">Petrolisthes cinctipes</name>
    <name type="common">Flat porcelain crab</name>
    <dbReference type="NCBI Taxonomy" id="88211"/>
    <lineage>
        <taxon>Eukaryota</taxon>
        <taxon>Metazoa</taxon>
        <taxon>Ecdysozoa</taxon>
        <taxon>Arthropoda</taxon>
        <taxon>Crustacea</taxon>
        <taxon>Multicrustacea</taxon>
        <taxon>Malacostraca</taxon>
        <taxon>Eumalacostraca</taxon>
        <taxon>Eucarida</taxon>
        <taxon>Decapoda</taxon>
        <taxon>Pleocyemata</taxon>
        <taxon>Anomura</taxon>
        <taxon>Galatheoidea</taxon>
        <taxon>Porcellanidae</taxon>
        <taxon>Petrolisthes</taxon>
    </lineage>
</organism>
<dbReference type="Proteomes" id="UP001286313">
    <property type="component" value="Unassembled WGS sequence"/>
</dbReference>
<evidence type="ECO:0000313" key="1">
    <source>
        <dbReference type="EMBL" id="KAK3866599.1"/>
    </source>
</evidence>
<dbReference type="AlphaFoldDB" id="A0AAE1F446"/>
<name>A0AAE1F446_PETCI</name>
<accession>A0AAE1F446</accession>